<proteinExistence type="predicted"/>
<organism evidence="2 3">
    <name type="scientific">Roseateles albus</name>
    <dbReference type="NCBI Taxonomy" id="2987525"/>
    <lineage>
        <taxon>Bacteria</taxon>
        <taxon>Pseudomonadati</taxon>
        <taxon>Pseudomonadota</taxon>
        <taxon>Betaproteobacteria</taxon>
        <taxon>Burkholderiales</taxon>
        <taxon>Sphaerotilaceae</taxon>
        <taxon>Roseateles</taxon>
    </lineage>
</organism>
<feature type="domain" description="Solute-binding protein family 3/N-terminal" evidence="1">
    <location>
        <begin position="61"/>
        <end position="188"/>
    </location>
</feature>
<dbReference type="EMBL" id="JAQQXT010000008">
    <property type="protein sequence ID" value="MDC8772663.1"/>
    <property type="molecule type" value="Genomic_DNA"/>
</dbReference>
<sequence>MKVKNDWHKRFADADCTLHRRQCLQWLGLSCMVPLYARAGGALRVDLLLLEGASINFVLPLVRLIGEAAGIEWQIKYVPFARMLQTVKGGQALALGVSKSPEREQSLAFSDSVTSGYVWLVTRRNNVFAYRAPDDLRGHAMCTGLGMTLGAEFERLRAEGLRVERFSGRLSQGLAMLSADRCDVLVVTSHLEAERLERALQKHENADVVVMRTPLTNKALNFSVCQGHALAMLLPRINSAIDQQRNAIKMLVSQAA</sequence>
<evidence type="ECO:0000259" key="1">
    <source>
        <dbReference type="Pfam" id="PF00497"/>
    </source>
</evidence>
<accession>A0ABT5KFF7</accession>
<dbReference type="Pfam" id="PF00497">
    <property type="entry name" value="SBP_bac_3"/>
    <property type="match status" value="1"/>
</dbReference>
<name>A0ABT5KFF7_9BURK</name>
<reference evidence="2 3" key="1">
    <citation type="submission" date="2022-10" db="EMBL/GenBank/DDBJ databases">
        <title>Paucibacter sp. hw1 Genome sequencing.</title>
        <authorList>
            <person name="Park S."/>
        </authorList>
    </citation>
    <scope>NUCLEOTIDE SEQUENCE [LARGE SCALE GENOMIC DNA]</scope>
    <source>
        <strain evidence="3">hw1</strain>
    </source>
</reference>
<protein>
    <submittedName>
        <fullName evidence="2">Transporter substrate-binding domain-containing protein</fullName>
    </submittedName>
</protein>
<dbReference type="Gene3D" id="3.40.190.10">
    <property type="entry name" value="Periplasmic binding protein-like II"/>
    <property type="match status" value="2"/>
</dbReference>
<evidence type="ECO:0000313" key="2">
    <source>
        <dbReference type="EMBL" id="MDC8772663.1"/>
    </source>
</evidence>
<dbReference type="SUPFAM" id="SSF53850">
    <property type="entry name" value="Periplasmic binding protein-like II"/>
    <property type="match status" value="1"/>
</dbReference>
<keyword evidence="3" id="KW-1185">Reference proteome</keyword>
<gene>
    <name evidence="2" type="ORF">PRZ03_13850</name>
</gene>
<dbReference type="InterPro" id="IPR001638">
    <property type="entry name" value="Solute-binding_3/MltF_N"/>
</dbReference>
<evidence type="ECO:0000313" key="3">
    <source>
        <dbReference type="Proteomes" id="UP001221189"/>
    </source>
</evidence>
<comment type="caution">
    <text evidence="2">The sequence shown here is derived from an EMBL/GenBank/DDBJ whole genome shotgun (WGS) entry which is preliminary data.</text>
</comment>
<dbReference type="Proteomes" id="UP001221189">
    <property type="component" value="Unassembled WGS sequence"/>
</dbReference>
<dbReference type="RefSeq" id="WP_273600855.1">
    <property type="nucleotide sequence ID" value="NZ_JAQQXT010000008.1"/>
</dbReference>